<reference evidence="1" key="1">
    <citation type="submission" date="2014-11" db="EMBL/GenBank/DDBJ databases">
        <authorList>
            <person name="Amaro Gonzalez C."/>
        </authorList>
    </citation>
    <scope>NUCLEOTIDE SEQUENCE</scope>
</reference>
<proteinExistence type="predicted"/>
<evidence type="ECO:0000313" key="1">
    <source>
        <dbReference type="EMBL" id="JAH32097.1"/>
    </source>
</evidence>
<accession>A0A0E9RTC3</accession>
<dbReference type="EMBL" id="GBXM01076480">
    <property type="protein sequence ID" value="JAH32097.1"/>
    <property type="molecule type" value="Transcribed_RNA"/>
</dbReference>
<protein>
    <submittedName>
        <fullName evidence="1">Uncharacterized protein</fullName>
    </submittedName>
</protein>
<name>A0A0E9RTC3_ANGAN</name>
<sequence>MNFIYTARVGPFTGRCVASNLCEARRPVFMRQNTGDARTG</sequence>
<organism evidence="1">
    <name type="scientific">Anguilla anguilla</name>
    <name type="common">European freshwater eel</name>
    <name type="synonym">Muraena anguilla</name>
    <dbReference type="NCBI Taxonomy" id="7936"/>
    <lineage>
        <taxon>Eukaryota</taxon>
        <taxon>Metazoa</taxon>
        <taxon>Chordata</taxon>
        <taxon>Craniata</taxon>
        <taxon>Vertebrata</taxon>
        <taxon>Euteleostomi</taxon>
        <taxon>Actinopterygii</taxon>
        <taxon>Neopterygii</taxon>
        <taxon>Teleostei</taxon>
        <taxon>Anguilliformes</taxon>
        <taxon>Anguillidae</taxon>
        <taxon>Anguilla</taxon>
    </lineage>
</organism>
<reference evidence="1" key="2">
    <citation type="journal article" date="2015" name="Fish Shellfish Immunol.">
        <title>Early steps in the European eel (Anguilla anguilla)-Vibrio vulnificus interaction in the gills: Role of the RtxA13 toxin.</title>
        <authorList>
            <person name="Callol A."/>
            <person name="Pajuelo D."/>
            <person name="Ebbesson L."/>
            <person name="Teles M."/>
            <person name="MacKenzie S."/>
            <person name="Amaro C."/>
        </authorList>
    </citation>
    <scope>NUCLEOTIDE SEQUENCE</scope>
</reference>
<dbReference type="AlphaFoldDB" id="A0A0E9RTC3"/>